<protein>
    <recommendedName>
        <fullName evidence="4">Retrotransposon protein, putative, Ty3-gypsy subclass</fullName>
    </recommendedName>
</protein>
<evidence type="ECO:0000256" key="1">
    <source>
        <dbReference type="SAM" id="MobiDB-lite"/>
    </source>
</evidence>
<proteinExistence type="predicted"/>
<organism evidence="2 3">
    <name type="scientific">Oryza sativa subsp. japonica</name>
    <name type="common">Rice</name>
    <dbReference type="NCBI Taxonomy" id="39947"/>
    <lineage>
        <taxon>Eukaryota</taxon>
        <taxon>Viridiplantae</taxon>
        <taxon>Streptophyta</taxon>
        <taxon>Embryophyta</taxon>
        <taxon>Tracheophyta</taxon>
        <taxon>Spermatophyta</taxon>
        <taxon>Magnoliopsida</taxon>
        <taxon>Liliopsida</taxon>
        <taxon>Poales</taxon>
        <taxon>Poaceae</taxon>
        <taxon>BOP clade</taxon>
        <taxon>Oryzoideae</taxon>
        <taxon>Oryzeae</taxon>
        <taxon>Oryzinae</taxon>
        <taxon>Oryza</taxon>
        <taxon>Oryza sativa</taxon>
    </lineage>
</organism>
<reference evidence="3" key="2">
    <citation type="journal article" date="2008" name="Nucleic Acids Res.">
        <title>The rice annotation project database (RAP-DB): 2008 update.</title>
        <authorList>
            <consortium name="The rice annotation project (RAP)"/>
        </authorList>
    </citation>
    <scope>GENOME REANNOTATION</scope>
    <source>
        <strain evidence="3">cv. Nipponbare</strain>
    </source>
</reference>
<feature type="compositionally biased region" description="Basic and acidic residues" evidence="1">
    <location>
        <begin position="238"/>
        <end position="249"/>
    </location>
</feature>
<name>Q10IH8_ORYSJ</name>
<dbReference type="AlphaFoldDB" id="Q10IH8"/>
<evidence type="ECO:0000313" key="2">
    <source>
        <dbReference type="EMBL" id="AAO73247.1"/>
    </source>
</evidence>
<feature type="compositionally biased region" description="Basic and acidic residues" evidence="1">
    <location>
        <begin position="273"/>
        <end position="286"/>
    </location>
</feature>
<evidence type="ECO:0008006" key="4">
    <source>
        <dbReference type="Google" id="ProtNLM"/>
    </source>
</evidence>
<dbReference type="Proteomes" id="UP000000763">
    <property type="component" value="Chromosome 3"/>
</dbReference>
<evidence type="ECO:0000313" key="3">
    <source>
        <dbReference type="Proteomes" id="UP000000763"/>
    </source>
</evidence>
<dbReference type="EMBL" id="AC137925">
    <property type="protein sequence ID" value="AAO73247.1"/>
    <property type="molecule type" value="Genomic_DNA"/>
</dbReference>
<feature type="region of interest" description="Disordered" evidence="1">
    <location>
        <begin position="234"/>
        <end position="259"/>
    </location>
</feature>
<feature type="region of interest" description="Disordered" evidence="1">
    <location>
        <begin position="273"/>
        <end position="310"/>
    </location>
</feature>
<reference evidence="3" key="1">
    <citation type="journal article" date="2005" name="Nature">
        <title>The map-based sequence of the rice genome.</title>
        <authorList>
            <consortium name="International rice genome sequencing project (IRGSP)"/>
            <person name="Matsumoto T."/>
            <person name="Wu J."/>
            <person name="Kanamori H."/>
            <person name="Katayose Y."/>
            <person name="Fujisawa M."/>
            <person name="Namiki N."/>
            <person name="Mizuno H."/>
            <person name="Yamamoto K."/>
            <person name="Antonio B.A."/>
            <person name="Baba T."/>
            <person name="Sakata K."/>
            <person name="Nagamura Y."/>
            <person name="Aoki H."/>
            <person name="Arikawa K."/>
            <person name="Arita K."/>
            <person name="Bito T."/>
            <person name="Chiden Y."/>
            <person name="Fujitsuka N."/>
            <person name="Fukunaka R."/>
            <person name="Hamada M."/>
            <person name="Harada C."/>
            <person name="Hayashi A."/>
            <person name="Hijishita S."/>
            <person name="Honda M."/>
            <person name="Hosokawa S."/>
            <person name="Ichikawa Y."/>
            <person name="Idonuma A."/>
            <person name="Iijima M."/>
            <person name="Ikeda M."/>
            <person name="Ikeno M."/>
            <person name="Ito K."/>
            <person name="Ito S."/>
            <person name="Ito T."/>
            <person name="Ito Y."/>
            <person name="Ito Y."/>
            <person name="Iwabuchi A."/>
            <person name="Kamiya K."/>
            <person name="Karasawa W."/>
            <person name="Kurita K."/>
            <person name="Katagiri S."/>
            <person name="Kikuta A."/>
            <person name="Kobayashi H."/>
            <person name="Kobayashi N."/>
            <person name="Machita K."/>
            <person name="Maehara T."/>
            <person name="Masukawa M."/>
            <person name="Mizubayashi T."/>
            <person name="Mukai Y."/>
            <person name="Nagasaki H."/>
            <person name="Nagata Y."/>
            <person name="Naito S."/>
            <person name="Nakashima M."/>
            <person name="Nakama Y."/>
            <person name="Nakamichi Y."/>
            <person name="Nakamura M."/>
            <person name="Meguro A."/>
            <person name="Negishi M."/>
            <person name="Ohta I."/>
            <person name="Ohta T."/>
            <person name="Okamoto M."/>
            <person name="Ono N."/>
            <person name="Saji S."/>
            <person name="Sakaguchi M."/>
            <person name="Sakai K."/>
            <person name="Shibata M."/>
            <person name="Shimokawa T."/>
            <person name="Song J."/>
            <person name="Takazaki Y."/>
            <person name="Terasawa K."/>
            <person name="Tsugane M."/>
            <person name="Tsuji K."/>
            <person name="Ueda S."/>
            <person name="Waki K."/>
            <person name="Yamagata H."/>
            <person name="Yamamoto M."/>
            <person name="Yamamoto S."/>
            <person name="Yamane H."/>
            <person name="Yoshiki S."/>
            <person name="Yoshihara R."/>
            <person name="Yukawa K."/>
            <person name="Zhong H."/>
            <person name="Yano M."/>
            <person name="Yuan Q."/>
            <person name="Ouyang S."/>
            <person name="Liu J."/>
            <person name="Jones K.M."/>
            <person name="Gansberger K."/>
            <person name="Moffat K."/>
            <person name="Hill J."/>
            <person name="Bera J."/>
            <person name="Fadrosh D."/>
            <person name="Jin S."/>
            <person name="Johri S."/>
            <person name="Kim M."/>
            <person name="Overton L."/>
            <person name="Reardon M."/>
            <person name="Tsitrin T."/>
            <person name="Vuong H."/>
            <person name="Weaver B."/>
            <person name="Ciecko A."/>
            <person name="Tallon L."/>
            <person name="Jackson J."/>
            <person name="Pai G."/>
            <person name="Aken S.V."/>
            <person name="Utterback T."/>
            <person name="Reidmuller S."/>
            <person name="Feldblyum T."/>
            <person name="Hsiao J."/>
            <person name="Zismann V."/>
            <person name="Iobst S."/>
            <person name="de Vazeille A.R."/>
            <person name="Buell C.R."/>
            <person name="Ying K."/>
            <person name="Li Y."/>
            <person name="Lu T."/>
            <person name="Huang Y."/>
            <person name="Zhao Q."/>
            <person name="Feng Q."/>
            <person name="Zhang L."/>
            <person name="Zhu J."/>
            <person name="Weng Q."/>
            <person name="Mu J."/>
            <person name="Lu Y."/>
            <person name="Fan D."/>
            <person name="Liu Y."/>
            <person name="Guan J."/>
            <person name="Zhang Y."/>
            <person name="Yu S."/>
            <person name="Liu X."/>
            <person name="Zhang Y."/>
            <person name="Hong G."/>
            <person name="Han B."/>
            <person name="Choisne N."/>
            <person name="Demange N."/>
            <person name="Orjeda G."/>
            <person name="Samain S."/>
            <person name="Cattolico L."/>
            <person name="Pelletier E."/>
            <person name="Couloux A."/>
            <person name="Segurens B."/>
            <person name="Wincker P."/>
            <person name="D'Hont A."/>
            <person name="Scarpelli C."/>
            <person name="Weissenbach J."/>
            <person name="Salanoubat M."/>
            <person name="Quetier F."/>
            <person name="Yu Y."/>
            <person name="Kim H.R."/>
            <person name="Rambo T."/>
            <person name="Currie J."/>
            <person name="Collura K."/>
            <person name="Luo M."/>
            <person name="Yang T."/>
            <person name="Ammiraju J.S.S."/>
            <person name="Engler F."/>
            <person name="Soderlund C."/>
            <person name="Wing R.A."/>
            <person name="Palmer L.E."/>
            <person name="de la Bastide M."/>
            <person name="Spiegel L."/>
            <person name="Nascimento L."/>
            <person name="Zutavern T."/>
            <person name="O'Shaughnessy A."/>
            <person name="Dike S."/>
            <person name="Dedhia N."/>
            <person name="Preston R."/>
            <person name="Balija V."/>
            <person name="McCombie W.R."/>
            <person name="Chow T."/>
            <person name="Chen H."/>
            <person name="Chung M."/>
            <person name="Chen C."/>
            <person name="Shaw J."/>
            <person name="Wu H."/>
            <person name="Hsiao K."/>
            <person name="Chao Y."/>
            <person name="Chu M."/>
            <person name="Cheng C."/>
            <person name="Hour A."/>
            <person name="Lee P."/>
            <person name="Lin S."/>
            <person name="Lin Y."/>
            <person name="Liou J."/>
            <person name="Liu S."/>
            <person name="Hsing Y."/>
            <person name="Raghuvanshi S."/>
            <person name="Mohanty A."/>
            <person name="Bharti A.K."/>
            <person name="Gaur A."/>
            <person name="Gupta V."/>
            <person name="Kumar D."/>
            <person name="Ravi V."/>
            <person name="Vij S."/>
            <person name="Kapur A."/>
            <person name="Khurana P."/>
            <person name="Khurana P."/>
            <person name="Khurana J.P."/>
            <person name="Tyagi A.K."/>
            <person name="Gaikwad K."/>
            <person name="Singh A."/>
            <person name="Dalal V."/>
            <person name="Srivastava S."/>
            <person name="Dixit A."/>
            <person name="Pal A.K."/>
            <person name="Ghazi I.A."/>
            <person name="Yadav M."/>
            <person name="Pandit A."/>
            <person name="Bhargava A."/>
            <person name="Sureshbabu K."/>
            <person name="Batra K."/>
            <person name="Sharma T.R."/>
            <person name="Mohapatra T."/>
            <person name="Singh N.K."/>
            <person name="Messing J."/>
            <person name="Nelson A.B."/>
            <person name="Fuks G."/>
            <person name="Kavchok S."/>
            <person name="Keizer G."/>
            <person name="Linton E."/>
            <person name="Llaca V."/>
            <person name="Song R."/>
            <person name="Tanyolac B."/>
            <person name="Young S."/>
            <person name="Ho-Il K."/>
            <person name="Hahn J.H."/>
            <person name="Sangsakoo G."/>
            <person name="Vanavichit A."/>
            <person name="de Mattos Luiz.A.T."/>
            <person name="Zimmer P.D."/>
            <person name="Malone G."/>
            <person name="Dellagostin O."/>
            <person name="de Oliveira A.C."/>
            <person name="Bevan M."/>
            <person name="Bancroft I."/>
            <person name="Minx P."/>
            <person name="Cordum H."/>
            <person name="Wilson R."/>
            <person name="Cheng Z."/>
            <person name="Jin W."/>
            <person name="Jiang J."/>
            <person name="Leong S.A."/>
            <person name="Iwama H."/>
            <person name="Gojobori T."/>
            <person name="Itoh T."/>
            <person name="Niimura Y."/>
            <person name="Fujii Y."/>
            <person name="Habara T."/>
            <person name="Sakai H."/>
            <person name="Sato Y."/>
            <person name="Wilson G."/>
            <person name="Kumar K."/>
            <person name="McCouch S."/>
            <person name="Juretic N."/>
            <person name="Hoen D."/>
            <person name="Wright S."/>
            <person name="Bruskiewich R."/>
            <person name="Bureau T."/>
            <person name="Miyao A."/>
            <person name="Hirochika H."/>
            <person name="Nishikawa T."/>
            <person name="Kadowaki K."/>
            <person name="Sugiura M."/>
            <person name="Burr B."/>
            <person name="Sasaki T."/>
        </authorList>
    </citation>
    <scope>NUCLEOTIDE SEQUENCE [LARGE SCALE GENOMIC DNA]</scope>
    <source>
        <strain evidence="3">cv. Nipponbare</strain>
    </source>
</reference>
<feature type="region of interest" description="Disordered" evidence="1">
    <location>
        <begin position="354"/>
        <end position="375"/>
    </location>
</feature>
<sequence>MAGQTVYYAGQTVPTIAGHATTHIPNAYNDPNRGYPHDIGYGQYNNIVPQQPLFRPPNPPRPETMEDRTRTIIRENFGIKGSSVESKVAMHTYQRPYPEYVDYVPYPQGFEVLNFTKFTGEDTRTTIEHIGQFIEQMCLLPPSSISTWSQMEHEFDDYFKDASLMEQRPIDNSSITCETISVTPMPKTGMASNPLPISPIDFDNKKVLIRPSQAESTKGKNVIIRDPRPKTIRINNAKAEDYKVTKDESSSSNKTKKPKLTVEMLMAKYKKGLADRFDNRPSDSKRPRSSPRKRFGQTAKKSEPSTIPTPYKPPVVTPWYPYPMSLYGYPFMYYMPWMPQSPMSFHQEWKESPRTVPSHSFNSRQDRFSHKNRSGGSKVKKVKKVWVRKEAKALEVVTTKEESQDVQVPTGDATKLYKWRRLKPMLLLLTSAV</sequence>
<accession>Q10IH8</accession>
<gene>
    <name evidence="2" type="ORF">OSJNBb0047D08.22</name>
</gene>